<dbReference type="PROSITE" id="PS51257">
    <property type="entry name" value="PROKAR_LIPOPROTEIN"/>
    <property type="match status" value="1"/>
</dbReference>
<gene>
    <name evidence="2" type="ORF">MERR_LOCUS29950</name>
</gene>
<protein>
    <submittedName>
        <fullName evidence="2">Uncharacterized protein</fullName>
    </submittedName>
</protein>
<organism evidence="2 3">
    <name type="scientific">Microthlaspi erraticum</name>
    <dbReference type="NCBI Taxonomy" id="1685480"/>
    <lineage>
        <taxon>Eukaryota</taxon>
        <taxon>Viridiplantae</taxon>
        <taxon>Streptophyta</taxon>
        <taxon>Embryophyta</taxon>
        <taxon>Tracheophyta</taxon>
        <taxon>Spermatophyta</taxon>
        <taxon>Magnoliopsida</taxon>
        <taxon>eudicotyledons</taxon>
        <taxon>Gunneridae</taxon>
        <taxon>Pentapetalae</taxon>
        <taxon>rosids</taxon>
        <taxon>malvids</taxon>
        <taxon>Brassicales</taxon>
        <taxon>Brassicaceae</taxon>
        <taxon>Coluteocarpeae</taxon>
        <taxon>Microthlaspi</taxon>
    </lineage>
</organism>
<proteinExistence type="predicted"/>
<name>A0A6D2JSD4_9BRAS</name>
<evidence type="ECO:0000256" key="1">
    <source>
        <dbReference type="SAM" id="SignalP"/>
    </source>
</evidence>
<comment type="caution">
    <text evidence="2">The sequence shown here is derived from an EMBL/GenBank/DDBJ whole genome shotgun (WGS) entry which is preliminary data.</text>
</comment>
<feature type="signal peptide" evidence="1">
    <location>
        <begin position="1"/>
        <end position="25"/>
    </location>
</feature>
<dbReference type="EMBL" id="CACVBM020001274">
    <property type="protein sequence ID" value="CAA7042715.1"/>
    <property type="molecule type" value="Genomic_DNA"/>
</dbReference>
<keyword evidence="1" id="KW-0732">Signal</keyword>
<evidence type="ECO:0000313" key="3">
    <source>
        <dbReference type="Proteomes" id="UP000467841"/>
    </source>
</evidence>
<feature type="chain" id="PRO_5025431302" evidence="1">
    <location>
        <begin position="26"/>
        <end position="98"/>
    </location>
</feature>
<evidence type="ECO:0000313" key="2">
    <source>
        <dbReference type="EMBL" id="CAA7042715.1"/>
    </source>
</evidence>
<dbReference type="Proteomes" id="UP000467841">
    <property type="component" value="Unassembled WGS sequence"/>
</dbReference>
<sequence>MTWISKCLLLLPLETPPVFLPLAIACLTKLDLISCSLEPAHPNPNSHPDIHEAAILFHLRRHSSSPSSNSSRIPVYLTPDSCSLSLLRLWMRKTITSL</sequence>
<accession>A0A6D2JSD4</accession>
<dbReference type="AlphaFoldDB" id="A0A6D2JSD4"/>
<keyword evidence="3" id="KW-1185">Reference proteome</keyword>
<reference evidence="2" key="1">
    <citation type="submission" date="2020-01" db="EMBL/GenBank/DDBJ databases">
        <authorList>
            <person name="Mishra B."/>
        </authorList>
    </citation>
    <scope>NUCLEOTIDE SEQUENCE [LARGE SCALE GENOMIC DNA]</scope>
</reference>